<feature type="transmembrane region" description="Helical" evidence="7">
    <location>
        <begin position="313"/>
        <end position="334"/>
    </location>
</feature>
<feature type="transmembrane region" description="Helical" evidence="7">
    <location>
        <begin position="247"/>
        <end position="266"/>
    </location>
</feature>
<evidence type="ECO:0000313" key="9">
    <source>
        <dbReference type="Proteomes" id="UP000189796"/>
    </source>
</evidence>
<dbReference type="PANTHER" id="PTHR30213:SF0">
    <property type="entry name" value="UPF0761 MEMBRANE PROTEIN YIHY"/>
    <property type="match status" value="1"/>
</dbReference>
<dbReference type="InterPro" id="IPR017039">
    <property type="entry name" value="Virul_fac_BrkB"/>
</dbReference>
<feature type="transmembrane region" description="Helical" evidence="7">
    <location>
        <begin position="101"/>
        <end position="121"/>
    </location>
</feature>
<accession>A0A1M5S0R2</accession>
<proteinExistence type="predicted"/>
<dbReference type="EMBL" id="LT670817">
    <property type="protein sequence ID" value="SHH31908.1"/>
    <property type="molecule type" value="Genomic_DNA"/>
</dbReference>
<evidence type="ECO:0000256" key="1">
    <source>
        <dbReference type="ARBA" id="ARBA00004651"/>
    </source>
</evidence>
<evidence type="ECO:0000256" key="5">
    <source>
        <dbReference type="ARBA" id="ARBA00023136"/>
    </source>
</evidence>
<evidence type="ECO:0000256" key="4">
    <source>
        <dbReference type="ARBA" id="ARBA00022989"/>
    </source>
</evidence>
<feature type="region of interest" description="Disordered" evidence="6">
    <location>
        <begin position="343"/>
        <end position="373"/>
    </location>
</feature>
<organism evidence="8 9">
    <name type="scientific">Bradyrhizobium erythrophlei</name>
    <dbReference type="NCBI Taxonomy" id="1437360"/>
    <lineage>
        <taxon>Bacteria</taxon>
        <taxon>Pseudomonadati</taxon>
        <taxon>Pseudomonadota</taxon>
        <taxon>Alphaproteobacteria</taxon>
        <taxon>Hyphomicrobiales</taxon>
        <taxon>Nitrobacteraceae</taxon>
        <taxon>Bradyrhizobium</taxon>
    </lineage>
</organism>
<evidence type="ECO:0000256" key="6">
    <source>
        <dbReference type="SAM" id="MobiDB-lite"/>
    </source>
</evidence>
<feature type="transmembrane region" description="Helical" evidence="7">
    <location>
        <begin position="161"/>
        <end position="184"/>
    </location>
</feature>
<keyword evidence="3 7" id="KW-0812">Transmembrane</keyword>
<dbReference type="NCBIfam" id="TIGR00765">
    <property type="entry name" value="yihY_not_rbn"/>
    <property type="match status" value="1"/>
</dbReference>
<feature type="transmembrane region" description="Helical" evidence="7">
    <location>
        <begin position="278"/>
        <end position="301"/>
    </location>
</feature>
<evidence type="ECO:0000256" key="3">
    <source>
        <dbReference type="ARBA" id="ARBA00022692"/>
    </source>
</evidence>
<evidence type="ECO:0000256" key="2">
    <source>
        <dbReference type="ARBA" id="ARBA00022475"/>
    </source>
</evidence>
<sequence>MEAKPDRRPNLTGWNLAAALGLLAAAFLIERLAPQENQGLSKRKTKREASALGLTAEGNDRGRLAASPSEIPAKGWKDILLRVYSDVGDHRILALAAGMTYYSLLAIFPALAALVAIYGLFSDTGTIAKHLDEVSGFVPSGAIDVAREQLTRVVSKGNQTLGLTFIIGLAVSLWSANAAMKSLFDTLNIIYGENEKRGFLKLNAMSLAFTLAAIAFVLAALGAVVVLPLVLNYLWLSDFADLFVRLVRWPAMLLVVALALACIYRFGPSREAPRWRWITWGSLAAAILWLGASALFSWYAANFGKFNETYGSLGGAIGFMTWLWISAIVILFGAELDAEMEHQTARDTTTGSPKPIGVRGAHMADTVGASQGS</sequence>
<comment type="subcellular location">
    <subcellularLocation>
        <location evidence="1">Cell membrane</location>
        <topology evidence="1">Multi-pass membrane protein</topology>
    </subcellularLocation>
</comment>
<evidence type="ECO:0000256" key="7">
    <source>
        <dbReference type="SAM" id="Phobius"/>
    </source>
</evidence>
<evidence type="ECO:0000313" key="8">
    <source>
        <dbReference type="EMBL" id="SHH31908.1"/>
    </source>
</evidence>
<dbReference type="Pfam" id="PF03631">
    <property type="entry name" value="Virul_fac_BrkB"/>
    <property type="match status" value="1"/>
</dbReference>
<dbReference type="AlphaFoldDB" id="A0A1M5S0R2"/>
<keyword evidence="4 7" id="KW-1133">Transmembrane helix</keyword>
<keyword evidence="2" id="KW-1003">Cell membrane</keyword>
<keyword evidence="5 7" id="KW-0472">Membrane</keyword>
<dbReference type="Proteomes" id="UP000189796">
    <property type="component" value="Chromosome I"/>
</dbReference>
<dbReference type="GO" id="GO:0005886">
    <property type="term" value="C:plasma membrane"/>
    <property type="evidence" value="ECO:0007669"/>
    <property type="project" value="UniProtKB-SubCell"/>
</dbReference>
<reference evidence="8 9" key="1">
    <citation type="submission" date="2016-11" db="EMBL/GenBank/DDBJ databases">
        <authorList>
            <person name="Jaros S."/>
            <person name="Januszkiewicz K."/>
            <person name="Wedrychowicz H."/>
        </authorList>
    </citation>
    <scope>NUCLEOTIDE SEQUENCE [LARGE SCALE GENOMIC DNA]</scope>
    <source>
        <strain evidence="8 9">GAS138</strain>
    </source>
</reference>
<name>A0A1M5S0R2_9BRAD</name>
<feature type="transmembrane region" description="Helical" evidence="7">
    <location>
        <begin position="12"/>
        <end position="33"/>
    </location>
</feature>
<dbReference type="PANTHER" id="PTHR30213">
    <property type="entry name" value="INNER MEMBRANE PROTEIN YHJD"/>
    <property type="match status" value="1"/>
</dbReference>
<protein>
    <submittedName>
        <fullName evidence="8">Membrane protein</fullName>
    </submittedName>
</protein>
<gene>
    <name evidence="8" type="ORF">SAMN05443248_4432</name>
</gene>
<dbReference type="OrthoDB" id="9781030at2"/>
<feature type="transmembrane region" description="Helical" evidence="7">
    <location>
        <begin position="205"/>
        <end position="235"/>
    </location>
</feature>